<reference evidence="2" key="2">
    <citation type="journal article" date="2015" name="Fish Shellfish Immunol.">
        <title>Early steps in the European eel (Anguilla anguilla)-Vibrio vulnificus interaction in the gills: Role of the RtxA13 toxin.</title>
        <authorList>
            <person name="Callol A."/>
            <person name="Pajuelo D."/>
            <person name="Ebbesson L."/>
            <person name="Teles M."/>
            <person name="MacKenzie S."/>
            <person name="Amaro C."/>
        </authorList>
    </citation>
    <scope>NUCLEOTIDE SEQUENCE</scope>
</reference>
<sequence>MSVCWIIPWKYASIVYVASLILQIYIFKQDTLGRFQSVETFNVSRMQNKIKTKQNA</sequence>
<reference evidence="2" key="1">
    <citation type="submission" date="2014-11" db="EMBL/GenBank/DDBJ databases">
        <authorList>
            <person name="Amaro Gonzalez C."/>
        </authorList>
    </citation>
    <scope>NUCLEOTIDE SEQUENCE</scope>
</reference>
<dbReference type="EMBL" id="GBXM01014189">
    <property type="protein sequence ID" value="JAH94388.1"/>
    <property type="molecule type" value="Transcribed_RNA"/>
</dbReference>
<protein>
    <submittedName>
        <fullName evidence="2">Uncharacterized protein</fullName>
    </submittedName>
</protein>
<keyword evidence="1" id="KW-1133">Transmembrane helix</keyword>
<feature type="transmembrane region" description="Helical" evidence="1">
    <location>
        <begin position="6"/>
        <end position="27"/>
    </location>
</feature>
<keyword evidence="1" id="KW-0472">Membrane</keyword>
<evidence type="ECO:0000256" key="1">
    <source>
        <dbReference type="SAM" id="Phobius"/>
    </source>
</evidence>
<dbReference type="AlphaFoldDB" id="A0A0E9WY72"/>
<proteinExistence type="predicted"/>
<keyword evidence="1" id="KW-0812">Transmembrane</keyword>
<name>A0A0E9WY72_ANGAN</name>
<accession>A0A0E9WY72</accession>
<evidence type="ECO:0000313" key="2">
    <source>
        <dbReference type="EMBL" id="JAH94388.1"/>
    </source>
</evidence>
<organism evidence="2">
    <name type="scientific">Anguilla anguilla</name>
    <name type="common">European freshwater eel</name>
    <name type="synonym">Muraena anguilla</name>
    <dbReference type="NCBI Taxonomy" id="7936"/>
    <lineage>
        <taxon>Eukaryota</taxon>
        <taxon>Metazoa</taxon>
        <taxon>Chordata</taxon>
        <taxon>Craniata</taxon>
        <taxon>Vertebrata</taxon>
        <taxon>Euteleostomi</taxon>
        <taxon>Actinopterygii</taxon>
        <taxon>Neopterygii</taxon>
        <taxon>Teleostei</taxon>
        <taxon>Anguilliformes</taxon>
        <taxon>Anguillidae</taxon>
        <taxon>Anguilla</taxon>
    </lineage>
</organism>